<evidence type="ECO:0000259" key="3">
    <source>
        <dbReference type="Pfam" id="PF22124"/>
    </source>
</evidence>
<dbReference type="Gene3D" id="1.50.10.10">
    <property type="match status" value="1"/>
</dbReference>
<evidence type="ECO:0000313" key="4">
    <source>
        <dbReference type="EMBL" id="EMS55421.1"/>
    </source>
</evidence>
<dbReference type="InterPro" id="IPR008928">
    <property type="entry name" value="6-hairpin_glycosidase_sf"/>
</dbReference>
<accession>M7Z785</accession>
<feature type="domain" description="Glycosyl hydrolase family 95 catalytic" evidence="3">
    <location>
        <begin position="374"/>
        <end position="437"/>
    </location>
</feature>
<dbReference type="InterPro" id="IPR049053">
    <property type="entry name" value="AFCA-like_C"/>
</dbReference>
<dbReference type="EMBL" id="KD170686">
    <property type="protein sequence ID" value="EMS55421.1"/>
    <property type="molecule type" value="Genomic_DNA"/>
</dbReference>
<reference evidence="4" key="1">
    <citation type="journal article" date="2013" name="Nature">
        <title>Draft genome of the wheat A-genome progenitor Triticum urartu.</title>
        <authorList>
            <person name="Ling H.Q."/>
            <person name="Zhao S."/>
            <person name="Liu D."/>
            <person name="Wang J."/>
            <person name="Sun H."/>
            <person name="Zhang C."/>
            <person name="Fan H."/>
            <person name="Li D."/>
            <person name="Dong L."/>
            <person name="Tao Y."/>
            <person name="Gao C."/>
            <person name="Wu H."/>
            <person name="Li Y."/>
            <person name="Cui Y."/>
            <person name="Guo X."/>
            <person name="Zheng S."/>
            <person name="Wang B."/>
            <person name="Yu K."/>
            <person name="Liang Q."/>
            <person name="Yang W."/>
            <person name="Lou X."/>
            <person name="Chen J."/>
            <person name="Feng M."/>
            <person name="Jian J."/>
            <person name="Zhang X."/>
            <person name="Luo G."/>
            <person name="Jiang Y."/>
            <person name="Liu J."/>
            <person name="Wang Z."/>
            <person name="Sha Y."/>
            <person name="Zhang B."/>
            <person name="Wu H."/>
            <person name="Tang D."/>
            <person name="Shen Q."/>
            <person name="Xue P."/>
            <person name="Zou S."/>
            <person name="Wang X."/>
            <person name="Liu X."/>
            <person name="Wang F."/>
            <person name="Yang Y."/>
            <person name="An X."/>
            <person name="Dong Z."/>
            <person name="Zhang K."/>
            <person name="Zhang X."/>
            <person name="Luo M.C."/>
            <person name="Dvorak J."/>
            <person name="Tong Y."/>
            <person name="Wang J."/>
            <person name="Yang H."/>
            <person name="Li Z."/>
            <person name="Wang D."/>
            <person name="Zhang A."/>
            <person name="Wang J."/>
        </authorList>
    </citation>
    <scope>NUCLEOTIDE SEQUENCE</scope>
</reference>
<dbReference type="Pfam" id="PF14498">
    <property type="entry name" value="Glyco_hyd_65N_2"/>
    <property type="match status" value="1"/>
</dbReference>
<protein>
    <submittedName>
        <fullName evidence="4">Alpha-L-fucosidase 2</fullName>
    </submittedName>
</protein>
<evidence type="ECO:0000259" key="1">
    <source>
        <dbReference type="Pfam" id="PF14498"/>
    </source>
</evidence>
<organism evidence="4">
    <name type="scientific">Triticum urartu</name>
    <name type="common">Red wild einkorn</name>
    <name type="synonym">Crithodium urartu</name>
    <dbReference type="NCBI Taxonomy" id="4572"/>
    <lineage>
        <taxon>Eukaryota</taxon>
        <taxon>Viridiplantae</taxon>
        <taxon>Streptophyta</taxon>
        <taxon>Embryophyta</taxon>
        <taxon>Tracheophyta</taxon>
        <taxon>Spermatophyta</taxon>
        <taxon>Magnoliopsida</taxon>
        <taxon>Liliopsida</taxon>
        <taxon>Poales</taxon>
        <taxon>Poaceae</taxon>
        <taxon>BOP clade</taxon>
        <taxon>Pooideae</taxon>
        <taxon>Triticodae</taxon>
        <taxon>Triticeae</taxon>
        <taxon>Triticinae</taxon>
        <taxon>Triticum</taxon>
    </lineage>
</organism>
<feature type="domain" description="Alpha fucosidase A-like C-terminal" evidence="2">
    <location>
        <begin position="770"/>
        <end position="828"/>
    </location>
</feature>
<dbReference type="AlphaFoldDB" id="M7Z785"/>
<dbReference type="InterPro" id="IPR054363">
    <property type="entry name" value="GH95_cat"/>
</dbReference>
<feature type="domain" description="Glycosyl hydrolase family 95 catalytic" evidence="3">
    <location>
        <begin position="460"/>
        <end position="768"/>
    </location>
</feature>
<sequence>MDGDDCDAGGEWIWVRRPQEAEAAAAAAGWPAEEARPLKVVFGSPARYFTDAAPIGNGRLGALVWGGVTSEKLQLNHDTLWTGGPGNYTNPKAPTVLSEVRSLVDKGLYPEATAVAYGLSGDETQSYQPLGDIDLAFGEHIKYTNYKRYLDLESATVNVTYSVGEVVYSREHFSSNPHQVIATKISANKPGAVSCTVSLATPLDHRIRVTDANEIIVEGSCPGERPAGDDNASDHPPGMKFCAILYLLTSGANGQVQVLNDKMLKLDGADSAVLLLAAATSFEGPFVKLSESTLDPVTSAFTTLNMARSMSYAQLKAYHMDDYQSLFQRVSLQLSRGSNDVLGGSTLAHLPENISQDTAVSDCTVQMVDSSRLNELNNSEKPTVDRIISFRHDEDPSLVELLFQFGRYLLISCSRPGTQVSNLQGIWNNETKAPWGKYLSVCNSKFDNNMSFLSLSSTAPHPNINLQMNYWPSLPCNLSECQDPLFDFIGSLSVNGAKTAKVNYGANGWVSHQVTDLWAKTSPDAGDPSWALWPMGGPWLATHLWEHYSFTMDREFLERTAYPLLEGSASFLLSWLIEGQEGYLETNPSTSPEHYFIAADGKKASVSYSTTMDMSIIREVFSAVLLSADILGKSSTDVVQRIKAALPRLPPIKIGRDGTIMEWAQDFKDPEPQHRHVSHLFGLYPGHTMTLEQTPDLCKAVANTLYKRGDKGPGWSTSWKMALWAHLHNNPKHEHEKEGGLYSNLFAAHPPFQIDANFGFPAALCEMLVQSTGSDLYLLPALPRDKWPHGSVKGLRARGGLTVNICWKEGTLHEALVWSGSSGNSLARIHYGDRSAVISASPGQVYRFNSELKCLKTWLL</sequence>
<dbReference type="STRING" id="4572.M7Z785"/>
<gene>
    <name evidence="4" type="ORF">TRIUR3_07658</name>
</gene>
<feature type="domain" description="Glycosyl hydrolase family 95 N-terminal" evidence="1">
    <location>
        <begin position="42"/>
        <end position="283"/>
    </location>
</feature>
<dbReference type="GO" id="GO:0004560">
    <property type="term" value="F:alpha-L-fucosidase activity"/>
    <property type="evidence" value="ECO:0007669"/>
    <property type="project" value="InterPro"/>
</dbReference>
<dbReference type="PANTHER" id="PTHR31084">
    <property type="entry name" value="ALPHA-L-FUCOSIDASE 2"/>
    <property type="match status" value="1"/>
</dbReference>
<dbReference type="PANTHER" id="PTHR31084:SF0">
    <property type="entry name" value="ALPHA-L-FUCOSIDASE 2"/>
    <property type="match status" value="1"/>
</dbReference>
<dbReference type="InterPro" id="IPR027414">
    <property type="entry name" value="GH95_N_dom"/>
</dbReference>
<dbReference type="eggNOG" id="ENOG502QQ9E">
    <property type="taxonomic scope" value="Eukaryota"/>
</dbReference>
<dbReference type="Pfam" id="PF21307">
    <property type="entry name" value="Glyco_hydro_95_C"/>
    <property type="match status" value="1"/>
</dbReference>
<dbReference type="Pfam" id="PF22124">
    <property type="entry name" value="Glyco_hydro_95_cat"/>
    <property type="match status" value="2"/>
</dbReference>
<dbReference type="PIRSF" id="PIRSF007663">
    <property type="entry name" value="UCP007663"/>
    <property type="match status" value="1"/>
</dbReference>
<proteinExistence type="predicted"/>
<dbReference type="SUPFAM" id="SSF48208">
    <property type="entry name" value="Six-hairpin glycosidases"/>
    <property type="match status" value="1"/>
</dbReference>
<dbReference type="InterPro" id="IPR012341">
    <property type="entry name" value="6hp_glycosidase-like_sf"/>
</dbReference>
<evidence type="ECO:0000259" key="2">
    <source>
        <dbReference type="Pfam" id="PF21307"/>
    </source>
</evidence>
<name>M7Z785_TRIUA</name>
<dbReference type="GO" id="GO:0005975">
    <property type="term" value="P:carbohydrate metabolic process"/>
    <property type="evidence" value="ECO:0007669"/>
    <property type="project" value="InterPro"/>
</dbReference>
<dbReference type="InterPro" id="IPR016518">
    <property type="entry name" value="Alpha-L-fucosidase"/>
</dbReference>
<dbReference type="OMA" id="WANWYMG"/>